<name>A0A7J5Y704_DISMA</name>
<evidence type="ECO:0000256" key="1">
    <source>
        <dbReference type="SAM" id="MobiDB-lite"/>
    </source>
</evidence>
<feature type="compositionally biased region" description="Polar residues" evidence="1">
    <location>
        <begin position="218"/>
        <end position="232"/>
    </location>
</feature>
<dbReference type="InterPro" id="IPR004148">
    <property type="entry name" value="BAR_dom"/>
</dbReference>
<comment type="caution">
    <text evidence="3">The sequence shown here is derived from an EMBL/GenBank/DDBJ whole genome shotgun (WGS) entry which is preliminary data.</text>
</comment>
<feature type="domain" description="BAR" evidence="2">
    <location>
        <begin position="30"/>
        <end position="93"/>
    </location>
</feature>
<dbReference type="Gene3D" id="1.20.1270.60">
    <property type="entry name" value="Arfaptin homology (AH) domain/BAR domain"/>
    <property type="match status" value="1"/>
</dbReference>
<dbReference type="GO" id="GO:0005737">
    <property type="term" value="C:cytoplasm"/>
    <property type="evidence" value="ECO:0007669"/>
    <property type="project" value="InterPro"/>
</dbReference>
<dbReference type="SUPFAM" id="SSF103657">
    <property type="entry name" value="BAR/IMD domain-like"/>
    <property type="match status" value="1"/>
</dbReference>
<evidence type="ECO:0000259" key="2">
    <source>
        <dbReference type="Pfam" id="PF03114"/>
    </source>
</evidence>
<gene>
    <name evidence="3" type="ORF">F7725_008379</name>
</gene>
<protein>
    <recommendedName>
        <fullName evidence="2">BAR domain-containing protein</fullName>
    </recommendedName>
</protein>
<accession>A0A7J5Y704</accession>
<feature type="compositionally biased region" description="Low complexity" evidence="1">
    <location>
        <begin position="247"/>
        <end position="272"/>
    </location>
</feature>
<evidence type="ECO:0000313" key="3">
    <source>
        <dbReference type="EMBL" id="KAF3845216.1"/>
    </source>
</evidence>
<evidence type="ECO:0000313" key="4">
    <source>
        <dbReference type="Proteomes" id="UP000518266"/>
    </source>
</evidence>
<dbReference type="Pfam" id="PF03114">
    <property type="entry name" value="BAR"/>
    <property type="match status" value="1"/>
</dbReference>
<feature type="compositionally biased region" description="Polar residues" evidence="1">
    <location>
        <begin position="274"/>
        <end position="288"/>
    </location>
</feature>
<dbReference type="InterPro" id="IPR027267">
    <property type="entry name" value="AH/BAR_dom_sf"/>
</dbReference>
<feature type="region of interest" description="Disordered" evidence="1">
    <location>
        <begin position="140"/>
        <end position="163"/>
    </location>
</feature>
<dbReference type="EMBL" id="JAAKFY010000015">
    <property type="protein sequence ID" value="KAF3845216.1"/>
    <property type="molecule type" value="Genomic_DNA"/>
</dbReference>
<proteinExistence type="predicted"/>
<dbReference type="OrthoDB" id="14167at2759"/>
<feature type="region of interest" description="Disordered" evidence="1">
    <location>
        <begin position="218"/>
        <end position="304"/>
    </location>
</feature>
<dbReference type="AlphaFoldDB" id="A0A7J5Y704"/>
<sequence length="304" mass="33080">MEDDYMAHVSYMFSFLRVKWLKMWAQEISQAEMELGICQSLFNRQTEMTGRVVEGISNTHTNHMRSLTDFVEAQACYFDQCNQHAQELQKQLASIPMVLCSNNWQLAIGDEVTQLSPNNHVADEPVGLNQVTAVPIEVHNNPDFSQDSWTANPPASTEKSTASTVTIQQNNNHNNNNLFSDGPATSHCSVINQALHHVSTANSDSHCTNQIAALSRTTSAQNNAGTAETTNGAVPPPSHLTGNESHNGNASASDTATTDDMTTETLTTNGMSAEPQTANEIASKQPTINGEDVQESSASQDMRQ</sequence>
<feature type="compositionally biased region" description="Polar residues" evidence="1">
    <location>
        <begin position="295"/>
        <end position="304"/>
    </location>
</feature>
<dbReference type="Proteomes" id="UP000518266">
    <property type="component" value="Unassembled WGS sequence"/>
</dbReference>
<feature type="compositionally biased region" description="Polar residues" evidence="1">
    <location>
        <begin position="142"/>
        <end position="163"/>
    </location>
</feature>
<keyword evidence="4" id="KW-1185">Reference proteome</keyword>
<reference evidence="3 4" key="1">
    <citation type="submission" date="2020-03" db="EMBL/GenBank/DDBJ databases">
        <title>Dissostichus mawsoni Genome sequencing and assembly.</title>
        <authorList>
            <person name="Park H."/>
        </authorList>
    </citation>
    <scope>NUCLEOTIDE SEQUENCE [LARGE SCALE GENOMIC DNA]</scope>
    <source>
        <strain evidence="3">DM0001</strain>
        <tissue evidence="3">Muscle</tissue>
    </source>
</reference>
<organism evidence="3 4">
    <name type="scientific">Dissostichus mawsoni</name>
    <name type="common">Antarctic cod</name>
    <dbReference type="NCBI Taxonomy" id="36200"/>
    <lineage>
        <taxon>Eukaryota</taxon>
        <taxon>Metazoa</taxon>
        <taxon>Chordata</taxon>
        <taxon>Craniata</taxon>
        <taxon>Vertebrata</taxon>
        <taxon>Euteleostomi</taxon>
        <taxon>Actinopterygii</taxon>
        <taxon>Neopterygii</taxon>
        <taxon>Teleostei</taxon>
        <taxon>Neoteleostei</taxon>
        <taxon>Acanthomorphata</taxon>
        <taxon>Eupercaria</taxon>
        <taxon>Perciformes</taxon>
        <taxon>Notothenioidei</taxon>
        <taxon>Nototheniidae</taxon>
        <taxon>Dissostichus</taxon>
    </lineage>
</organism>